<sequence length="37" mass="4252">MPELNWSFSSKTVLSNEFEGAVALTDSFNFFVSFWCL</sequence>
<gene>
    <name evidence="1" type="ORF">SCUD_LOCUS4017</name>
</gene>
<organism evidence="3">
    <name type="scientific">Schistosoma curassoni</name>
    <dbReference type="NCBI Taxonomy" id="6186"/>
    <lineage>
        <taxon>Eukaryota</taxon>
        <taxon>Metazoa</taxon>
        <taxon>Spiralia</taxon>
        <taxon>Lophotrochozoa</taxon>
        <taxon>Platyhelminthes</taxon>
        <taxon>Trematoda</taxon>
        <taxon>Digenea</taxon>
        <taxon>Strigeidida</taxon>
        <taxon>Schistosomatoidea</taxon>
        <taxon>Schistosomatidae</taxon>
        <taxon>Schistosoma</taxon>
    </lineage>
</organism>
<dbReference type="WBParaSite" id="SCUD_0000401701-mRNA-1">
    <property type="protein sequence ID" value="SCUD_0000401701-mRNA-1"/>
    <property type="gene ID" value="SCUD_0000401701"/>
</dbReference>
<evidence type="ECO:0000313" key="2">
    <source>
        <dbReference type="Proteomes" id="UP000279833"/>
    </source>
</evidence>
<name>A0A183JMT3_9TREM</name>
<evidence type="ECO:0000313" key="1">
    <source>
        <dbReference type="EMBL" id="VDO85987.1"/>
    </source>
</evidence>
<keyword evidence="2" id="KW-1185">Reference proteome</keyword>
<dbReference type="EMBL" id="UZAK01004927">
    <property type="protein sequence ID" value="VDO85987.1"/>
    <property type="molecule type" value="Genomic_DNA"/>
</dbReference>
<dbReference type="Proteomes" id="UP000279833">
    <property type="component" value="Unassembled WGS sequence"/>
</dbReference>
<proteinExistence type="predicted"/>
<accession>A0A183JMT3</accession>
<reference evidence="3" key="1">
    <citation type="submission" date="2016-06" db="UniProtKB">
        <authorList>
            <consortium name="WormBaseParasite"/>
        </authorList>
    </citation>
    <scope>IDENTIFICATION</scope>
</reference>
<reference evidence="1 2" key="2">
    <citation type="submission" date="2018-11" db="EMBL/GenBank/DDBJ databases">
        <authorList>
            <consortium name="Pathogen Informatics"/>
        </authorList>
    </citation>
    <scope>NUCLEOTIDE SEQUENCE [LARGE SCALE GENOMIC DNA]</scope>
    <source>
        <strain evidence="1">Dakar</strain>
        <strain evidence="2">Dakar, Senegal</strain>
    </source>
</reference>
<evidence type="ECO:0000313" key="3">
    <source>
        <dbReference type="WBParaSite" id="SCUD_0000401701-mRNA-1"/>
    </source>
</evidence>
<protein>
    <submittedName>
        <fullName evidence="1 3">Uncharacterized protein</fullName>
    </submittedName>
</protein>
<dbReference type="AlphaFoldDB" id="A0A183JMT3"/>